<dbReference type="Proteomes" id="UP001499884">
    <property type="component" value="Unassembled WGS sequence"/>
</dbReference>
<protein>
    <recommendedName>
        <fullName evidence="4">Secreted protein</fullName>
    </recommendedName>
</protein>
<evidence type="ECO:0000313" key="3">
    <source>
        <dbReference type="Proteomes" id="UP001499884"/>
    </source>
</evidence>
<comment type="caution">
    <text evidence="2">The sequence shown here is derived from an EMBL/GenBank/DDBJ whole genome shotgun (WGS) entry which is preliminary data.</text>
</comment>
<gene>
    <name evidence="2" type="ORF">GCM10023082_14130</name>
</gene>
<proteinExistence type="predicted"/>
<dbReference type="EMBL" id="BAABEP010000006">
    <property type="protein sequence ID" value="GAA3717754.1"/>
    <property type="molecule type" value="Genomic_DNA"/>
</dbReference>
<keyword evidence="1" id="KW-0732">Signal</keyword>
<feature type="signal peptide" evidence="1">
    <location>
        <begin position="1"/>
        <end position="28"/>
    </location>
</feature>
<reference evidence="3" key="1">
    <citation type="journal article" date="2019" name="Int. J. Syst. Evol. Microbiol.">
        <title>The Global Catalogue of Microorganisms (GCM) 10K type strain sequencing project: providing services to taxonomists for standard genome sequencing and annotation.</title>
        <authorList>
            <consortium name="The Broad Institute Genomics Platform"/>
            <consortium name="The Broad Institute Genome Sequencing Center for Infectious Disease"/>
            <person name="Wu L."/>
            <person name="Ma J."/>
        </authorList>
    </citation>
    <scope>NUCLEOTIDE SEQUENCE [LARGE SCALE GENOMIC DNA]</scope>
    <source>
        <strain evidence="3">JCM 30846</strain>
    </source>
</reference>
<evidence type="ECO:0008006" key="4">
    <source>
        <dbReference type="Google" id="ProtNLM"/>
    </source>
</evidence>
<accession>A0ABP7EGQ7</accession>
<feature type="chain" id="PRO_5045195465" description="Secreted protein" evidence="1">
    <location>
        <begin position="29"/>
        <end position="96"/>
    </location>
</feature>
<name>A0ABP7EGQ7_9ACTN</name>
<keyword evidence="3" id="KW-1185">Reference proteome</keyword>
<evidence type="ECO:0000256" key="1">
    <source>
        <dbReference type="SAM" id="SignalP"/>
    </source>
</evidence>
<dbReference type="RefSeq" id="WP_345642686.1">
    <property type="nucleotide sequence ID" value="NZ_BAABEP010000006.1"/>
</dbReference>
<organism evidence="2 3">
    <name type="scientific">Streptomyces tremellae</name>
    <dbReference type="NCBI Taxonomy" id="1124239"/>
    <lineage>
        <taxon>Bacteria</taxon>
        <taxon>Bacillati</taxon>
        <taxon>Actinomycetota</taxon>
        <taxon>Actinomycetes</taxon>
        <taxon>Kitasatosporales</taxon>
        <taxon>Streptomycetaceae</taxon>
        <taxon>Streptomyces</taxon>
    </lineage>
</organism>
<sequence length="96" mass="9664">MTSTRRIVTFLALAAGATGIGVSTASTASAVGPLVQPQSISVADTVDDLSTASVPADQKAQVPTATQQLQGLGQLQQLHQLTDLAAPVTGLLPSLQ</sequence>
<dbReference type="PROSITE" id="PS51318">
    <property type="entry name" value="TAT"/>
    <property type="match status" value="1"/>
</dbReference>
<dbReference type="InterPro" id="IPR006311">
    <property type="entry name" value="TAT_signal"/>
</dbReference>
<evidence type="ECO:0000313" key="2">
    <source>
        <dbReference type="EMBL" id="GAA3717754.1"/>
    </source>
</evidence>